<comment type="caution">
    <text evidence="2">The sequence shown here is derived from an EMBL/GenBank/DDBJ whole genome shotgun (WGS) entry which is preliminary data.</text>
</comment>
<dbReference type="EMBL" id="LAZR01000831">
    <property type="protein sequence ID" value="KKN56803.1"/>
    <property type="molecule type" value="Genomic_DNA"/>
</dbReference>
<feature type="compositionally biased region" description="Gly residues" evidence="1">
    <location>
        <begin position="103"/>
        <end position="121"/>
    </location>
</feature>
<dbReference type="AlphaFoldDB" id="A0A0F9UT61"/>
<reference evidence="2" key="1">
    <citation type="journal article" date="2015" name="Nature">
        <title>Complex archaea that bridge the gap between prokaryotes and eukaryotes.</title>
        <authorList>
            <person name="Spang A."/>
            <person name="Saw J.H."/>
            <person name="Jorgensen S.L."/>
            <person name="Zaremba-Niedzwiedzka K."/>
            <person name="Martijn J."/>
            <person name="Lind A.E."/>
            <person name="van Eijk R."/>
            <person name="Schleper C."/>
            <person name="Guy L."/>
            <person name="Ettema T.J."/>
        </authorList>
    </citation>
    <scope>NUCLEOTIDE SEQUENCE</scope>
</reference>
<evidence type="ECO:0000313" key="2">
    <source>
        <dbReference type="EMBL" id="KKN56803.1"/>
    </source>
</evidence>
<organism evidence="2">
    <name type="scientific">marine sediment metagenome</name>
    <dbReference type="NCBI Taxonomy" id="412755"/>
    <lineage>
        <taxon>unclassified sequences</taxon>
        <taxon>metagenomes</taxon>
        <taxon>ecological metagenomes</taxon>
    </lineage>
</organism>
<protein>
    <submittedName>
        <fullName evidence="2">Uncharacterized protein</fullName>
    </submittedName>
</protein>
<name>A0A0F9UT61_9ZZZZ</name>
<accession>A0A0F9UT61</accession>
<evidence type="ECO:0000256" key="1">
    <source>
        <dbReference type="SAM" id="MobiDB-lite"/>
    </source>
</evidence>
<gene>
    <name evidence="2" type="ORF">LCGC14_0568890</name>
</gene>
<proteinExistence type="predicted"/>
<feature type="region of interest" description="Disordered" evidence="1">
    <location>
        <begin position="88"/>
        <end position="121"/>
    </location>
</feature>
<sequence>MAIPVPIFARIISPDPVVIGPAEWTYTLEEETEFGVHPLPGVVPVDERPPLEIDARSVAPGTGVRGFRWSDGREVWFFHEQPAFAPCEPGGGDAAVPPAAPGGAEGSGVGLGGDSGTAGAE</sequence>